<dbReference type="Proteomes" id="UP000218335">
    <property type="component" value="Unassembled WGS sequence"/>
</dbReference>
<evidence type="ECO:0000259" key="7">
    <source>
        <dbReference type="Pfam" id="PF07669"/>
    </source>
</evidence>
<name>A0A2A4GZ35_9STAP</name>
<sequence length="1090" mass="126527">MSNLKLQERIKEKTLNTIFQSEEYKQLLKELTNDILNLSKEAENEATVVSNFELVLYNFINSILGMRLYPEKERKVETIRHVSKGRIDSKLGAMVIEYKHFSNLQTLSQKEKASDQLSDYLQGLKNENNSNYYGIITDGIKVKFVRLENDQLIYEPYVDLSYKEIDRIIKSIVLMQQKALTSQNLVNDFYSSPEDSIAIDLVHDLYKSLNQPTLKTTKLFEEWRELFRLAHDDKSKQQAIEDRRRSLSEIIGHKVTTNQDEYQILFSLQTSYAIIIKLLAFNVLSKIKFNTNLLDYDSLVEAQSSPLRSKIHEIEEGGIFRDLGMLNIFEGDFFSWYAEEEQWNEEIAHNIKKIFQTLNIYEDKSLFPEGNDIEDLFKELYMKLIPEKVRHSLGEFYTPNWLSDNVVSESLEFVNHKNEWTGLDPCAGSGTFVITMIRKVINETNHLNKEDQLKQVLTRVKGIDLNPLAVLTARINYFINISHLIEDTNNFEIPIYLGDASYAPEHIQVEDIECVSYSISTAQESLDLLLPKSLLNSESDFTNLINQLESHISDLNVEKAYLTLVKSVDEEELPSTIKESMFNLCKTLVDLEKQGWNGIWTRIIKNFLATIFIGKFDIVVGNPPWIDWKNLPEGYRERIKSLCISRDLFSGDKRTGGINLNICALISNVVAQRWLKENGTLSFLMPKNLVVQQSYEGFRNFILDDGKKMYFQKFTDWTKSGHPFKPVTEKFFTFYINSNYMDYTKGVPVQEYRKKKSHSLNQFANIENFSEIEHIFEVNSYLLGHTYKESTKFTSADNINQLKKFSKIAGTAQYIGREGIEFYPQELFLLQIDNKIRGPKEDDILYLENYQNNRSKYKVPKQTIPLEKKYLHPLIKGTNISRFNVSSSEYIVPFPYVKSNPKLPLDIENLKNNSPLLANYFKRNKSVLEHQTAYSNKLIGNDNAPYYALARVGKYSFAEHHVVFRDNTKWGASVVSTLQTDWDGEKSPLFQNHAVSICEREDGEFITNEEAHYICSILNAPIVQKYILNSSDSRSFKIRPPVKVPRFDSQNDNHIKLSELSKEGHEYYNNVEKMNEIDALIDEYYLKILS</sequence>
<feature type="domain" description="Type II methyltransferase M.TaqI-like" evidence="7">
    <location>
        <begin position="461"/>
        <end position="707"/>
    </location>
</feature>
<dbReference type="InterPro" id="IPR011639">
    <property type="entry name" value="MethylTrfase_TaqI-like_dom"/>
</dbReference>
<dbReference type="EMBL" id="MWUU01000002">
    <property type="protein sequence ID" value="PCF56823.1"/>
    <property type="molecule type" value="Genomic_DNA"/>
</dbReference>
<dbReference type="RefSeq" id="WP_096638063.1">
    <property type="nucleotide sequence ID" value="NZ_MWUU01000002.1"/>
</dbReference>
<proteinExistence type="predicted"/>
<evidence type="ECO:0000313" key="9">
    <source>
        <dbReference type="Proteomes" id="UP000218335"/>
    </source>
</evidence>
<keyword evidence="2" id="KW-0489">Methyltransferase</keyword>
<dbReference type="GO" id="GO:0003676">
    <property type="term" value="F:nucleic acid binding"/>
    <property type="evidence" value="ECO:0007669"/>
    <property type="project" value="InterPro"/>
</dbReference>
<keyword evidence="4" id="KW-0949">S-adenosyl-L-methionine</keyword>
<comment type="caution">
    <text evidence="8">The sequence shown here is derived from an EMBL/GenBank/DDBJ whole genome shotgun (WGS) entry which is preliminary data.</text>
</comment>
<dbReference type="Gene3D" id="3.40.50.150">
    <property type="entry name" value="Vaccinia Virus protein VP39"/>
    <property type="match status" value="1"/>
</dbReference>
<dbReference type="PANTHER" id="PTHR33841">
    <property type="entry name" value="DNA METHYLTRANSFERASE YEEA-RELATED"/>
    <property type="match status" value="1"/>
</dbReference>
<evidence type="ECO:0000256" key="2">
    <source>
        <dbReference type="ARBA" id="ARBA00022603"/>
    </source>
</evidence>
<gene>
    <name evidence="8" type="ORF">B5C08_01955</name>
</gene>
<dbReference type="InterPro" id="IPR050953">
    <property type="entry name" value="N4_N6_ade-DNA_methylase"/>
</dbReference>
<evidence type="ECO:0000256" key="4">
    <source>
        <dbReference type="ARBA" id="ARBA00022691"/>
    </source>
</evidence>
<dbReference type="Pfam" id="PF07669">
    <property type="entry name" value="Eco57I"/>
    <property type="match status" value="1"/>
</dbReference>
<dbReference type="PRINTS" id="PR00507">
    <property type="entry name" value="N12N6MTFRASE"/>
</dbReference>
<keyword evidence="3" id="KW-0808">Transferase</keyword>
<reference evidence="8 9" key="1">
    <citation type="journal article" date="2017" name="PLoS ONE">
        <title>Development of a real-time PCR for detection of Staphylococcus pseudintermedius using a novel automated comparison of whole-genome sequences.</title>
        <authorList>
            <person name="Verstappen K.M."/>
            <person name="Huijbregts L."/>
            <person name="Spaninks M."/>
            <person name="Wagenaar J.A."/>
            <person name="Fluit A.C."/>
            <person name="Duim B."/>
        </authorList>
    </citation>
    <scope>NUCLEOTIDE SEQUENCE [LARGE SCALE GENOMIC DNA]</scope>
    <source>
        <strain evidence="8 9">215070706401-1</strain>
    </source>
</reference>
<evidence type="ECO:0000313" key="8">
    <source>
        <dbReference type="EMBL" id="PCF56823.1"/>
    </source>
</evidence>
<dbReference type="GO" id="GO:0032259">
    <property type="term" value="P:methylation"/>
    <property type="evidence" value="ECO:0007669"/>
    <property type="project" value="UniProtKB-KW"/>
</dbReference>
<dbReference type="AlphaFoldDB" id="A0A2A4GZ35"/>
<evidence type="ECO:0000256" key="6">
    <source>
        <dbReference type="SAM" id="Coils"/>
    </source>
</evidence>
<comment type="catalytic activity">
    <reaction evidence="5">
        <text>a 2'-deoxyadenosine in DNA + S-adenosyl-L-methionine = an N(6)-methyl-2'-deoxyadenosine in DNA + S-adenosyl-L-homocysteine + H(+)</text>
        <dbReference type="Rhea" id="RHEA:15197"/>
        <dbReference type="Rhea" id="RHEA-COMP:12418"/>
        <dbReference type="Rhea" id="RHEA-COMP:12419"/>
        <dbReference type="ChEBI" id="CHEBI:15378"/>
        <dbReference type="ChEBI" id="CHEBI:57856"/>
        <dbReference type="ChEBI" id="CHEBI:59789"/>
        <dbReference type="ChEBI" id="CHEBI:90615"/>
        <dbReference type="ChEBI" id="CHEBI:90616"/>
        <dbReference type="EC" id="2.1.1.72"/>
    </reaction>
</comment>
<dbReference type="EC" id="2.1.1.72" evidence="1"/>
<dbReference type="GO" id="GO:0006304">
    <property type="term" value="P:DNA modification"/>
    <property type="evidence" value="ECO:0007669"/>
    <property type="project" value="InterPro"/>
</dbReference>
<keyword evidence="6" id="KW-0175">Coiled coil</keyword>
<dbReference type="GO" id="GO:0009007">
    <property type="term" value="F:site-specific DNA-methyltransferase (adenine-specific) activity"/>
    <property type="evidence" value="ECO:0007669"/>
    <property type="project" value="UniProtKB-EC"/>
</dbReference>
<dbReference type="SUPFAM" id="SSF53335">
    <property type="entry name" value="S-adenosyl-L-methionine-dependent methyltransferases"/>
    <property type="match status" value="1"/>
</dbReference>
<evidence type="ECO:0000256" key="3">
    <source>
        <dbReference type="ARBA" id="ARBA00022679"/>
    </source>
</evidence>
<dbReference type="PANTHER" id="PTHR33841:SF4">
    <property type="entry name" value="RESTRICTION MODIFICATION SYSTEM DNA SPECIFICITY DOMAIN"/>
    <property type="match status" value="1"/>
</dbReference>
<dbReference type="PROSITE" id="PS00092">
    <property type="entry name" value="N6_MTASE"/>
    <property type="match status" value="1"/>
</dbReference>
<protein>
    <recommendedName>
        <fullName evidence="1">site-specific DNA-methyltransferase (adenine-specific)</fullName>
        <ecNumber evidence="1">2.1.1.72</ecNumber>
    </recommendedName>
</protein>
<organism evidence="8 9">
    <name type="scientific">Staphylococcus delphini</name>
    <dbReference type="NCBI Taxonomy" id="53344"/>
    <lineage>
        <taxon>Bacteria</taxon>
        <taxon>Bacillati</taxon>
        <taxon>Bacillota</taxon>
        <taxon>Bacilli</taxon>
        <taxon>Bacillales</taxon>
        <taxon>Staphylococcaceae</taxon>
        <taxon>Staphylococcus</taxon>
        <taxon>Staphylococcus intermedius group</taxon>
    </lineage>
</organism>
<evidence type="ECO:0000256" key="5">
    <source>
        <dbReference type="ARBA" id="ARBA00047942"/>
    </source>
</evidence>
<evidence type="ECO:0000256" key="1">
    <source>
        <dbReference type="ARBA" id="ARBA00011900"/>
    </source>
</evidence>
<feature type="coiled-coil region" evidence="6">
    <location>
        <begin position="21"/>
        <end position="48"/>
    </location>
</feature>
<dbReference type="InterPro" id="IPR002052">
    <property type="entry name" value="DNA_methylase_N6_adenine_CS"/>
</dbReference>
<accession>A0A2A4GZ35</accession>
<dbReference type="InterPro" id="IPR029063">
    <property type="entry name" value="SAM-dependent_MTases_sf"/>
</dbReference>